<dbReference type="InterPro" id="IPR033177">
    <property type="entry name" value="PSD-B"/>
</dbReference>
<dbReference type="UniPathway" id="UPA00558">
    <property type="reaction ID" value="UER00616"/>
</dbReference>
<feature type="modified residue" description="Pyruvic acid (Ser); by autocatalysis" evidence="12">
    <location>
        <position position="258"/>
    </location>
</feature>
<comment type="catalytic activity">
    <reaction evidence="12">
        <text>a 1,2-diacyl-sn-glycero-3-phospho-L-serine + H(+) = a 1,2-diacyl-sn-glycero-3-phosphoethanolamine + CO2</text>
        <dbReference type="Rhea" id="RHEA:20828"/>
        <dbReference type="ChEBI" id="CHEBI:15378"/>
        <dbReference type="ChEBI" id="CHEBI:16526"/>
        <dbReference type="ChEBI" id="CHEBI:57262"/>
        <dbReference type="ChEBI" id="CHEBI:64612"/>
        <dbReference type="EC" id="4.1.1.65"/>
    </reaction>
</comment>
<comment type="PTM">
    <text evidence="12">Is synthesized initially as an inactive proenzyme. Formation of the active enzyme involves a self-maturation process in which the active site pyruvoyl group is generated from an internal serine residue via an autocatalytic post-translational modification. Two non-identical subunits are generated from the proenzyme in this reaction, and the pyruvate is formed at the N-terminus of the alpha chain, which is derived from the carboxyl end of the proenzyme. The autoendoproteolytic cleavage occurs by a canonical serine protease mechanism, in which the side chain hydroxyl group of the serine supplies its oxygen atom to form the C-terminus of the beta chain, while the remainder of the serine residue undergoes an oxidative deamination to produce ammonia and the pyruvoyl prosthetic group on the alpha chain. During this reaction, the Ser that is part of the protease active site of the proenzyme becomes the pyruvoyl prosthetic group, which constitutes an essential element of the active site of the mature decarboxylase.</text>
</comment>
<evidence type="ECO:0000256" key="5">
    <source>
        <dbReference type="ARBA" id="ARBA00023098"/>
    </source>
</evidence>
<evidence type="ECO:0000256" key="6">
    <source>
        <dbReference type="ARBA" id="ARBA00023136"/>
    </source>
</evidence>
<accession>A0A1H8ZX27</accession>
<dbReference type="InterPro" id="IPR033178">
    <property type="entry name" value="PSD_type1_pro"/>
</dbReference>
<dbReference type="OrthoDB" id="9802030at2"/>
<evidence type="ECO:0000256" key="3">
    <source>
        <dbReference type="ARBA" id="ARBA00022516"/>
    </source>
</evidence>
<gene>
    <name evidence="12" type="primary">psd</name>
    <name evidence="13" type="ORF">SAMN04488038_101194</name>
</gene>
<feature type="active site" description="Charge relay system; for autoendoproteolytic cleavage activity" evidence="12">
    <location>
        <position position="98"/>
    </location>
</feature>
<keyword evidence="6 12" id="KW-0472">Membrane</keyword>
<sequence length="299" mass="32633">MSAASDAGLGDTLFGLLQRALPTRWLSLQVYRLTQIRHPAFKNALIRAFLRGYTIDLTEAEHENIEAYQSFNHFFTRALKPGARPLAGDPLAFVSPVDGTISQFGRIERGRLIQAKGHDYSVAELLAGDPLAAQFEGGEFCTIYLAPYNYHRIHMPVSGTLKQWTYVPGRLFSVNAATARALPRLFARNERLNACFDTSAGPFVLSMIGALFVGSLETVWSGQVTPPHRRGIAPQAQRPTQALSLSRGAEMGRFNMGSTVILLAPAGSLRWAAQLAPGQPVRMGQTLGQWQPGKTGGEL</sequence>
<evidence type="ECO:0000313" key="13">
    <source>
        <dbReference type="EMBL" id="SEP69002.1"/>
    </source>
</evidence>
<evidence type="ECO:0000256" key="2">
    <source>
        <dbReference type="ARBA" id="ARBA00022475"/>
    </source>
</evidence>
<dbReference type="EC" id="4.1.1.65" evidence="12"/>
<feature type="active site" description="Charge relay system; for autoendoproteolytic cleavage activity" evidence="12">
    <location>
        <position position="154"/>
    </location>
</feature>
<keyword evidence="10 12" id="KW-1208">Phospholipid metabolism</keyword>
<evidence type="ECO:0000256" key="12">
    <source>
        <dbReference type="HAMAP-Rule" id="MF_00662"/>
    </source>
</evidence>
<comment type="cofactor">
    <cofactor evidence="12">
        <name>pyruvate</name>
        <dbReference type="ChEBI" id="CHEBI:15361"/>
    </cofactor>
    <text evidence="12">Binds 1 pyruvoyl group covalently per subunit.</text>
</comment>
<evidence type="ECO:0000256" key="10">
    <source>
        <dbReference type="ARBA" id="ARBA00023264"/>
    </source>
</evidence>
<dbReference type="PANTHER" id="PTHR10067">
    <property type="entry name" value="PHOSPHATIDYLSERINE DECARBOXYLASE"/>
    <property type="match status" value="1"/>
</dbReference>
<feature type="site" description="Cleavage (non-hydrolytic); by autocatalysis" evidence="12">
    <location>
        <begin position="257"/>
        <end position="258"/>
    </location>
</feature>
<reference evidence="13 14" key="1">
    <citation type="submission" date="2016-10" db="EMBL/GenBank/DDBJ databases">
        <authorList>
            <person name="de Groot N.N."/>
        </authorList>
    </citation>
    <scope>NUCLEOTIDE SEQUENCE [LARGE SCALE GENOMIC DNA]</scope>
    <source>
        <strain evidence="13 14">DSM 25927</strain>
    </source>
</reference>
<evidence type="ECO:0000313" key="14">
    <source>
        <dbReference type="Proteomes" id="UP000199233"/>
    </source>
</evidence>
<dbReference type="AlphaFoldDB" id="A0A1H8ZX27"/>
<comment type="pathway">
    <text evidence="1">Lipid metabolism.</text>
</comment>
<comment type="similarity">
    <text evidence="12">Belongs to the phosphatidylserine decarboxylase family. PSD-B subfamily. Prokaryotic type I sub-subfamily.</text>
</comment>
<keyword evidence="4 12" id="KW-0210">Decarboxylase</keyword>
<dbReference type="InterPro" id="IPR003817">
    <property type="entry name" value="PS_Dcarbxylase"/>
</dbReference>
<feature type="chain" id="PRO_5023256390" description="Phosphatidylserine decarboxylase beta chain" evidence="12">
    <location>
        <begin position="1"/>
        <end position="257"/>
    </location>
</feature>
<keyword evidence="14" id="KW-1185">Reference proteome</keyword>
<dbReference type="Pfam" id="PF02666">
    <property type="entry name" value="PS_Dcarbxylase"/>
    <property type="match status" value="1"/>
</dbReference>
<evidence type="ECO:0000256" key="9">
    <source>
        <dbReference type="ARBA" id="ARBA00023239"/>
    </source>
</evidence>
<dbReference type="PANTHER" id="PTHR10067:SF6">
    <property type="entry name" value="PHOSPHATIDYLSERINE DECARBOXYLASE PROENZYME, MITOCHONDRIAL"/>
    <property type="match status" value="1"/>
</dbReference>
<keyword evidence="5 12" id="KW-0443">Lipid metabolism</keyword>
<feature type="active site" description="Charge relay system; for autoendoproteolytic cleavage activity" evidence="12">
    <location>
        <position position="258"/>
    </location>
</feature>
<evidence type="ECO:0000256" key="4">
    <source>
        <dbReference type="ARBA" id="ARBA00022793"/>
    </source>
</evidence>
<comment type="subunit">
    <text evidence="12">Heterodimer of a large membrane-associated beta subunit and a small pyruvoyl-containing alpha subunit.</text>
</comment>
<keyword evidence="7 12" id="KW-0865">Zymogen</keyword>
<keyword evidence="2 12" id="KW-1003">Cell membrane</keyword>
<dbReference type="STRING" id="489703.SAMN04488038_101194"/>
<evidence type="ECO:0000256" key="7">
    <source>
        <dbReference type="ARBA" id="ARBA00023145"/>
    </source>
</evidence>
<dbReference type="HAMAP" id="MF_00662">
    <property type="entry name" value="PS_decarb_PSD_B_type1"/>
    <property type="match status" value="1"/>
</dbReference>
<keyword evidence="8 12" id="KW-0594">Phospholipid biosynthesis</keyword>
<comment type="subcellular location">
    <subcellularLocation>
        <location evidence="12">Cell membrane</location>
        <topology evidence="12">Peripheral membrane protein</topology>
    </subcellularLocation>
</comment>
<proteinExistence type="inferred from homology"/>
<dbReference type="NCBIfam" id="TIGR00163">
    <property type="entry name" value="PS_decarb"/>
    <property type="match status" value="1"/>
</dbReference>
<dbReference type="Proteomes" id="UP000199233">
    <property type="component" value="Unassembled WGS sequence"/>
</dbReference>
<comment type="pathway">
    <text evidence="12">Phospholipid metabolism; phosphatidylethanolamine biosynthesis; phosphatidylethanolamine from CDP-diacylglycerol: step 2/2.</text>
</comment>
<dbReference type="RefSeq" id="WP_093280799.1">
    <property type="nucleotide sequence ID" value="NZ_FOFS01000001.1"/>
</dbReference>
<keyword evidence="11 12" id="KW-0670">Pyruvate</keyword>
<dbReference type="GO" id="GO:0005886">
    <property type="term" value="C:plasma membrane"/>
    <property type="evidence" value="ECO:0007669"/>
    <property type="project" value="UniProtKB-SubCell"/>
</dbReference>
<name>A0A1H8ZX27_9GAMM</name>
<feature type="chain" id="PRO_5023256389" description="Phosphatidylserine decarboxylase alpha chain" evidence="12">
    <location>
        <begin position="258"/>
        <end position="299"/>
    </location>
</feature>
<organism evidence="13 14">
    <name type="scientific">Solimonas aquatica</name>
    <dbReference type="NCBI Taxonomy" id="489703"/>
    <lineage>
        <taxon>Bacteria</taxon>
        <taxon>Pseudomonadati</taxon>
        <taxon>Pseudomonadota</taxon>
        <taxon>Gammaproteobacteria</taxon>
        <taxon>Nevskiales</taxon>
        <taxon>Nevskiaceae</taxon>
        <taxon>Solimonas</taxon>
    </lineage>
</organism>
<evidence type="ECO:0000256" key="8">
    <source>
        <dbReference type="ARBA" id="ARBA00023209"/>
    </source>
</evidence>
<feature type="active site" description="Schiff-base intermediate with substrate; via pyruvic acid; for decarboxylase activity" evidence="12">
    <location>
        <position position="258"/>
    </location>
</feature>
<keyword evidence="3 12" id="KW-0444">Lipid biosynthesis</keyword>
<keyword evidence="9 12" id="KW-0456">Lyase</keyword>
<dbReference type="EMBL" id="FOFS01000001">
    <property type="protein sequence ID" value="SEP69002.1"/>
    <property type="molecule type" value="Genomic_DNA"/>
</dbReference>
<evidence type="ECO:0000256" key="1">
    <source>
        <dbReference type="ARBA" id="ARBA00005189"/>
    </source>
</evidence>
<comment type="function">
    <text evidence="12">Catalyzes the formation of phosphatidylethanolamine (PtdEtn) from phosphatidylserine (PtdSer).</text>
</comment>
<protein>
    <recommendedName>
        <fullName evidence="12">Phosphatidylserine decarboxylase proenzyme</fullName>
        <ecNumber evidence="12">4.1.1.65</ecNumber>
    </recommendedName>
    <component>
        <recommendedName>
            <fullName evidence="12">Phosphatidylserine decarboxylase alpha chain</fullName>
        </recommendedName>
    </component>
    <component>
        <recommendedName>
            <fullName evidence="12">Phosphatidylserine decarboxylase beta chain</fullName>
        </recommendedName>
    </component>
</protein>
<dbReference type="GO" id="GO:0006646">
    <property type="term" value="P:phosphatidylethanolamine biosynthetic process"/>
    <property type="evidence" value="ECO:0007669"/>
    <property type="project" value="UniProtKB-UniRule"/>
</dbReference>
<evidence type="ECO:0000256" key="11">
    <source>
        <dbReference type="ARBA" id="ARBA00023317"/>
    </source>
</evidence>
<dbReference type="GO" id="GO:0004609">
    <property type="term" value="F:phosphatidylserine decarboxylase activity"/>
    <property type="evidence" value="ECO:0007669"/>
    <property type="project" value="UniProtKB-UniRule"/>
</dbReference>